<comment type="cofactor">
    <cofactor evidence="1">
        <name>FAD</name>
        <dbReference type="ChEBI" id="CHEBI:57692"/>
    </cofactor>
</comment>
<dbReference type="PANTHER" id="PTHR42841">
    <property type="entry name" value="AMINE OXIDASE"/>
    <property type="match status" value="1"/>
</dbReference>
<accession>A0A6J6M475</accession>
<keyword evidence="2" id="KW-0560">Oxidoreductase</keyword>
<name>A0A6J6M475_9ZZZZ</name>
<dbReference type="PRINTS" id="PR00757">
    <property type="entry name" value="AMINEOXDASEF"/>
</dbReference>
<evidence type="ECO:0000259" key="3">
    <source>
        <dbReference type="Pfam" id="PF01593"/>
    </source>
</evidence>
<sequence length="418" mass="44463">MTNTPLPTHCDVVIVGAGLAGLVAARVLEQNGIAPLLLEASDGVGGRVRSDIVDGFILDRGFQVLLTGYPEVKNNLDVDALDLRAFEPGANVWREGKSHIVGDPFRRPLTLVSTTFAPIGTVWDKARIALMRTKLKRSDPKQLLRGQDIPTATALRAMGFSSKMIERFFRPLVGGIQLDPSLSTSRRMFDVIFRTLANGDSVVPARGMGQISEQLASSLKTTSLHLNTPVTAVSSGSVTLASGQSITAKAIIVATEGPVAAKLLGLPPVESRSAGCVYFAAPKPPVDGAYVILDGHGQGPVLNVAVMSLVSPHYAPAGQHLIAAALPGVIDGDLEDLARTQLRSWWGSQVDSWTHLRTYKIPHGQPGQDAPFSPKKKVSLGDGLYVCGDHRDTGSTQGAMYSGRRCAELVAQQVRLSV</sequence>
<dbReference type="Gene3D" id="3.50.50.60">
    <property type="entry name" value="FAD/NAD(P)-binding domain"/>
    <property type="match status" value="1"/>
</dbReference>
<evidence type="ECO:0000256" key="2">
    <source>
        <dbReference type="ARBA" id="ARBA00023002"/>
    </source>
</evidence>
<evidence type="ECO:0000256" key="1">
    <source>
        <dbReference type="ARBA" id="ARBA00001974"/>
    </source>
</evidence>
<dbReference type="GO" id="GO:0016491">
    <property type="term" value="F:oxidoreductase activity"/>
    <property type="evidence" value="ECO:0007669"/>
    <property type="project" value="UniProtKB-KW"/>
</dbReference>
<dbReference type="InterPro" id="IPR002937">
    <property type="entry name" value="Amino_oxidase"/>
</dbReference>
<dbReference type="InterPro" id="IPR036188">
    <property type="entry name" value="FAD/NAD-bd_sf"/>
</dbReference>
<reference evidence="4" key="1">
    <citation type="submission" date="2020-05" db="EMBL/GenBank/DDBJ databases">
        <authorList>
            <person name="Chiriac C."/>
            <person name="Salcher M."/>
            <person name="Ghai R."/>
            <person name="Kavagutti S V."/>
        </authorList>
    </citation>
    <scope>NUCLEOTIDE SEQUENCE</scope>
</reference>
<dbReference type="EMBL" id="CAEZWJ010000109">
    <property type="protein sequence ID" value="CAB4667343.1"/>
    <property type="molecule type" value="Genomic_DNA"/>
</dbReference>
<protein>
    <submittedName>
        <fullName evidence="4">Unannotated protein</fullName>
    </submittedName>
</protein>
<gene>
    <name evidence="4" type="ORF">UFOPK2214_01597</name>
</gene>
<proteinExistence type="predicted"/>
<dbReference type="InterPro" id="IPR001613">
    <property type="entry name" value="Flavin_amine_oxidase"/>
</dbReference>
<organism evidence="4">
    <name type="scientific">freshwater metagenome</name>
    <dbReference type="NCBI Taxonomy" id="449393"/>
    <lineage>
        <taxon>unclassified sequences</taxon>
        <taxon>metagenomes</taxon>
        <taxon>ecological metagenomes</taxon>
    </lineage>
</organism>
<feature type="domain" description="Amine oxidase" evidence="3">
    <location>
        <begin position="19"/>
        <end position="410"/>
    </location>
</feature>
<dbReference type="AlphaFoldDB" id="A0A6J6M475"/>
<dbReference type="Pfam" id="PF01593">
    <property type="entry name" value="Amino_oxidase"/>
    <property type="match status" value="1"/>
</dbReference>
<evidence type="ECO:0000313" key="4">
    <source>
        <dbReference type="EMBL" id="CAB4667343.1"/>
    </source>
</evidence>
<dbReference type="SUPFAM" id="SSF51905">
    <property type="entry name" value="FAD/NAD(P)-binding domain"/>
    <property type="match status" value="1"/>
</dbReference>